<reference evidence="3" key="1">
    <citation type="submission" date="2024-05" db="EMBL/GenBank/DDBJ databases">
        <title>Isolation and characterization of Sporomusa carbonis sp. nov., a carboxydotrophic hydrogenogen in the genus of Sporomusa isolated from a charcoal burning pile.</title>
        <authorList>
            <person name="Boeer T."/>
            <person name="Rosenbaum F."/>
            <person name="Eysell L."/>
            <person name="Mueller V."/>
            <person name="Daniel R."/>
            <person name="Poehlein A."/>
        </authorList>
    </citation>
    <scope>NUCLEOTIDE SEQUENCE [LARGE SCALE GENOMIC DNA]</scope>
    <source>
        <strain evidence="3">DSM 10669</strain>
    </source>
</reference>
<dbReference type="PANTHER" id="PTHR35561:SF1">
    <property type="entry name" value="RNA 2',3'-CYCLIC PHOSPHODIESTERASE"/>
    <property type="match status" value="1"/>
</dbReference>
<protein>
    <submittedName>
        <fullName evidence="3">RNA 2',3'-cyclic phosphodiesterase</fullName>
        <ecNumber evidence="3">3.1.4.58</ecNumber>
    </submittedName>
</protein>
<dbReference type="PANTHER" id="PTHR35561">
    <property type="entry name" value="RNA 2',3'-CYCLIC PHOSPHODIESTERASE"/>
    <property type="match status" value="1"/>
</dbReference>
<dbReference type="Gene3D" id="3.90.1140.10">
    <property type="entry name" value="Cyclic phosphodiesterase"/>
    <property type="match status" value="1"/>
</dbReference>
<evidence type="ECO:0000256" key="1">
    <source>
        <dbReference type="ARBA" id="ARBA00022801"/>
    </source>
</evidence>
<evidence type="ECO:0000313" key="3">
    <source>
        <dbReference type="EMBL" id="XFO65731.1"/>
    </source>
</evidence>
<organism evidence="3 4">
    <name type="scientific">Sporomusa silvacetica DSM 10669</name>
    <dbReference type="NCBI Taxonomy" id="1123289"/>
    <lineage>
        <taxon>Bacteria</taxon>
        <taxon>Bacillati</taxon>
        <taxon>Bacillota</taxon>
        <taxon>Negativicutes</taxon>
        <taxon>Selenomonadales</taxon>
        <taxon>Sporomusaceae</taxon>
        <taxon>Sporomusa</taxon>
    </lineage>
</organism>
<sequence>MAQANLHLTLQFLGEVSEQEMGPVVQALQKTAQDHSAFLLALKCVGSFGNKSPFRVIWGGIDGDTLSLTSLQKDLSILLSTLGFPQEKRSYQPHITLGRDVEFLGEVSFEKYSQVWYRYLF</sequence>
<feature type="domain" description="Phosphoesterase HXTX" evidence="2">
    <location>
        <begin position="4"/>
        <end position="58"/>
    </location>
</feature>
<keyword evidence="4" id="KW-1185">Reference proteome</keyword>
<evidence type="ECO:0000259" key="2">
    <source>
        <dbReference type="Pfam" id="PF02834"/>
    </source>
</evidence>
<dbReference type="InterPro" id="IPR014051">
    <property type="entry name" value="Phosphoesterase_HXTX"/>
</dbReference>
<proteinExistence type="predicted"/>
<dbReference type="InterPro" id="IPR009097">
    <property type="entry name" value="Cyclic_Pdiesterase"/>
</dbReference>
<dbReference type="Pfam" id="PF02834">
    <property type="entry name" value="LigT_PEase"/>
    <property type="match status" value="1"/>
</dbReference>
<dbReference type="NCBIfam" id="TIGR02258">
    <property type="entry name" value="2_5_ligase"/>
    <property type="match status" value="1"/>
</dbReference>
<gene>
    <name evidence="3" type="primary">thpR</name>
    <name evidence="3" type="ORF">SPSIL_018710</name>
</gene>
<dbReference type="InterPro" id="IPR004175">
    <property type="entry name" value="RNA_CPDase"/>
</dbReference>
<dbReference type="Proteomes" id="UP000216752">
    <property type="component" value="Chromosome"/>
</dbReference>
<dbReference type="EMBL" id="CP155573">
    <property type="protein sequence ID" value="XFO65731.1"/>
    <property type="molecule type" value="Genomic_DNA"/>
</dbReference>
<dbReference type="GO" id="GO:0008664">
    <property type="term" value="F:RNA 2',3'-cyclic 3'-phosphodiesterase activity"/>
    <property type="evidence" value="ECO:0007669"/>
    <property type="project" value="UniProtKB-EC"/>
</dbReference>
<accession>A0ABZ3IJ90</accession>
<dbReference type="EC" id="3.1.4.58" evidence="3"/>
<evidence type="ECO:0000313" key="4">
    <source>
        <dbReference type="Proteomes" id="UP000216752"/>
    </source>
</evidence>
<name>A0ABZ3IJ90_9FIRM</name>
<dbReference type="SUPFAM" id="SSF55144">
    <property type="entry name" value="LigT-like"/>
    <property type="match status" value="1"/>
</dbReference>
<keyword evidence="1 3" id="KW-0378">Hydrolase</keyword>